<dbReference type="GO" id="GO:0009003">
    <property type="term" value="F:signal peptidase activity"/>
    <property type="evidence" value="ECO:0007669"/>
    <property type="project" value="UniProtKB-EC"/>
</dbReference>
<feature type="transmembrane region" description="Helical" evidence="3">
    <location>
        <begin position="399"/>
        <end position="419"/>
    </location>
</feature>
<evidence type="ECO:0000256" key="2">
    <source>
        <dbReference type="SAM" id="MobiDB-lite"/>
    </source>
</evidence>
<dbReference type="NCBIfam" id="TIGR02228">
    <property type="entry name" value="sigpep_I_arch"/>
    <property type="match status" value="1"/>
</dbReference>
<keyword evidence="3" id="KW-0812">Transmembrane</keyword>
<feature type="transmembrane region" description="Helical" evidence="3">
    <location>
        <begin position="353"/>
        <end position="379"/>
    </location>
</feature>
<dbReference type="RefSeq" id="WP_238679149.1">
    <property type="nucleotide sequence ID" value="NZ_JAKKFD010000022.1"/>
</dbReference>
<name>A0ABS9N200_9ACTN</name>
<dbReference type="InterPro" id="IPR019533">
    <property type="entry name" value="Peptidase_S26"/>
</dbReference>
<feature type="transmembrane region" description="Helical" evidence="3">
    <location>
        <begin position="212"/>
        <end position="232"/>
    </location>
</feature>
<sequence length="430" mass="44495">MVGRERRRHSTLARVGDLVLTVLAVGGTACVVLVPLAFFFDISLILFKTGSMSPTIPAGSLAVVREIPASEVHVGDVVTVDRTPLPPITHRVVDVANGGGPTRLLTLRGDANESNDAAPHAVSHVRLVEWSVPRLGYAVRAVSNVYATSLITIGAAAIVTWAFWPRGGAPGTRRRGSWRRRGPGSAVPDEAGAAPEAGTQPSGTGARGDSTLGRMLLVLAVLPGVAAAVLAAPGQARADTTDEVIRSRYLTLVSIGDNDRMTNLAPDQPVPWQVGVSAHAKQPGEVTISLSAQGPLTVRPDGLQVMVAICAIRWVQGACPAGQGEQVLVDGPATRVAAHPITISSMRADQQRWVLVTASLLANSVASGSADLIVTATGFGDSASAGGTVGPLPRTGTNLWTPVFAGGGALFTGLLLMLATRRHRISVGRS</sequence>
<dbReference type="Proteomes" id="UP001201629">
    <property type="component" value="Unassembled WGS sequence"/>
</dbReference>
<feature type="region of interest" description="Disordered" evidence="2">
    <location>
        <begin position="170"/>
        <end position="207"/>
    </location>
</feature>
<keyword evidence="4" id="KW-0378">Hydrolase</keyword>
<dbReference type="InterPro" id="IPR001733">
    <property type="entry name" value="Peptidase_S26B"/>
</dbReference>
<keyword evidence="3" id="KW-0472">Membrane</keyword>
<evidence type="ECO:0000313" key="4">
    <source>
        <dbReference type="EMBL" id="MCG5443989.1"/>
    </source>
</evidence>
<feature type="transmembrane region" description="Helical" evidence="3">
    <location>
        <begin position="144"/>
        <end position="164"/>
    </location>
</feature>
<dbReference type="PROSITE" id="PS51257">
    <property type="entry name" value="PROKAR_LIPOPROTEIN"/>
    <property type="match status" value="1"/>
</dbReference>
<protein>
    <recommendedName>
        <fullName evidence="1">Signal peptidase I</fullName>
        <ecNumber evidence="1">3.4.21.89</ecNumber>
    </recommendedName>
</protein>
<organism evidence="4 5">
    <name type="scientific">Micromonospora trifolii</name>
    <dbReference type="NCBI Taxonomy" id="2911208"/>
    <lineage>
        <taxon>Bacteria</taxon>
        <taxon>Bacillati</taxon>
        <taxon>Actinomycetota</taxon>
        <taxon>Actinomycetes</taxon>
        <taxon>Micromonosporales</taxon>
        <taxon>Micromonosporaceae</taxon>
        <taxon>Micromonospora</taxon>
    </lineage>
</organism>
<dbReference type="CDD" id="cd06530">
    <property type="entry name" value="S26_SPase_I"/>
    <property type="match status" value="1"/>
</dbReference>
<dbReference type="EMBL" id="JAKKFD010000022">
    <property type="protein sequence ID" value="MCG5443989.1"/>
    <property type="molecule type" value="Genomic_DNA"/>
</dbReference>
<evidence type="ECO:0000256" key="3">
    <source>
        <dbReference type="SAM" id="Phobius"/>
    </source>
</evidence>
<accession>A0ABS9N200</accession>
<feature type="compositionally biased region" description="Basic residues" evidence="2">
    <location>
        <begin position="172"/>
        <end position="182"/>
    </location>
</feature>
<keyword evidence="3" id="KW-1133">Transmembrane helix</keyword>
<proteinExistence type="predicted"/>
<comment type="caution">
    <text evidence="4">The sequence shown here is derived from an EMBL/GenBank/DDBJ whole genome shotgun (WGS) entry which is preliminary data.</text>
</comment>
<keyword evidence="5" id="KW-1185">Reference proteome</keyword>
<gene>
    <name evidence="4" type="ORF">NIE79_002133</name>
</gene>
<reference evidence="4 5" key="1">
    <citation type="submission" date="2022-01" db="EMBL/GenBank/DDBJ databases">
        <authorList>
            <person name="Riesco R."/>
            <person name="Trujillo M.E."/>
        </authorList>
    </citation>
    <scope>NUCLEOTIDE SEQUENCE [LARGE SCALE GENOMIC DNA]</scope>
    <source>
        <strain evidence="4 5">NIE79</strain>
    </source>
</reference>
<evidence type="ECO:0000313" key="5">
    <source>
        <dbReference type="Proteomes" id="UP001201629"/>
    </source>
</evidence>
<evidence type="ECO:0000256" key="1">
    <source>
        <dbReference type="NCBIfam" id="TIGR02228"/>
    </source>
</evidence>
<dbReference type="EC" id="3.4.21.89" evidence="1"/>
<feature type="transmembrane region" description="Helical" evidence="3">
    <location>
        <begin position="20"/>
        <end position="47"/>
    </location>
</feature>